<dbReference type="EMBL" id="JBJVNE010000011">
    <property type="protein sequence ID" value="MFM9648883.1"/>
    <property type="molecule type" value="Genomic_DNA"/>
</dbReference>
<evidence type="ECO:0000256" key="1">
    <source>
        <dbReference type="SAM" id="MobiDB-lite"/>
    </source>
</evidence>
<dbReference type="RefSeq" id="WP_365189324.1">
    <property type="nucleotide sequence ID" value="NZ_JBJVMW010000025.1"/>
</dbReference>
<keyword evidence="3" id="KW-1185">Reference proteome</keyword>
<evidence type="ECO:0008006" key="4">
    <source>
        <dbReference type="Google" id="ProtNLM"/>
    </source>
</evidence>
<comment type="caution">
    <text evidence="2">The sequence shown here is derived from an EMBL/GenBank/DDBJ whole genome shotgun (WGS) entry which is preliminary data.</text>
</comment>
<proteinExistence type="predicted"/>
<protein>
    <recommendedName>
        <fullName evidence="4">ATP synthase F0 subunit B</fullName>
    </recommendedName>
</protein>
<organism evidence="2 3">
    <name type="scientific">Streptomyces galilaeus</name>
    <dbReference type="NCBI Taxonomy" id="33899"/>
    <lineage>
        <taxon>Bacteria</taxon>
        <taxon>Bacillati</taxon>
        <taxon>Actinomycetota</taxon>
        <taxon>Actinomycetes</taxon>
        <taxon>Kitasatosporales</taxon>
        <taxon>Streptomycetaceae</taxon>
        <taxon>Streptomyces</taxon>
    </lineage>
</organism>
<evidence type="ECO:0000313" key="2">
    <source>
        <dbReference type="EMBL" id="MFM9648883.1"/>
    </source>
</evidence>
<dbReference type="Gene3D" id="1.20.5.2950">
    <property type="match status" value="1"/>
</dbReference>
<dbReference type="Proteomes" id="UP001631993">
    <property type="component" value="Unassembled WGS sequence"/>
</dbReference>
<accession>A0ABW9IP18</accession>
<gene>
    <name evidence="2" type="ORF">ACKI1S_22340</name>
</gene>
<name>A0ABW9IP18_STRGJ</name>
<feature type="region of interest" description="Disordered" evidence="1">
    <location>
        <begin position="140"/>
        <end position="163"/>
    </location>
</feature>
<reference evidence="2 3" key="1">
    <citation type="submission" date="2024-12" db="EMBL/GenBank/DDBJ databases">
        <title>Forecasting of Potato common scab and diversities of Pathogenic streptomyces spp. in china.</title>
        <authorList>
            <person name="Handique U."/>
            <person name="Wu J."/>
        </authorList>
    </citation>
    <scope>NUCLEOTIDE SEQUENCE [LARGE SCALE GENOMIC DNA]</scope>
    <source>
        <strain evidence="2 3">ZRIMU1585</strain>
    </source>
</reference>
<sequence length="163" mass="17497">MAGFRDFLMRFRPVGSPGRAAPGGVPADRSAELSAELEPPLSMLEQAEAEARAVRERAVRRAAEVRAEATGQAEKIVDQARARTHDVRVETADRVRHEAEAEAAELLASAEHEAAAVRHRIETRMPVLVDRIAALVTEQLGRGRAVTAQAPGPRGEPGGRSPS</sequence>
<evidence type="ECO:0000313" key="3">
    <source>
        <dbReference type="Proteomes" id="UP001631993"/>
    </source>
</evidence>